<feature type="region of interest" description="Disordered" evidence="1">
    <location>
        <begin position="54"/>
        <end position="85"/>
    </location>
</feature>
<reference evidence="2" key="1">
    <citation type="submission" date="2023-10" db="EMBL/GenBank/DDBJ databases">
        <authorList>
            <person name="Chen Y."/>
            <person name="Shah S."/>
            <person name="Dougan E. K."/>
            <person name="Thang M."/>
            <person name="Chan C."/>
        </authorList>
    </citation>
    <scope>NUCLEOTIDE SEQUENCE [LARGE SCALE GENOMIC DNA]</scope>
</reference>
<sequence length="109" mass="11549">MVDELLQIGGHSRSVGHDSQPGTAATFGAKSKHEQPQHEQGIACMSARVLLRDGGEERVTSREEGPHAGSAGMGEGRLCSGEGDKDRDIEVEEKMHCAKSRVKAGVAPE</sequence>
<gene>
    <name evidence="2" type="ORF">PCOR1329_LOCUS19835</name>
</gene>
<protein>
    <submittedName>
        <fullName evidence="2">Uncharacterized protein</fullName>
    </submittedName>
</protein>
<evidence type="ECO:0000313" key="3">
    <source>
        <dbReference type="Proteomes" id="UP001189429"/>
    </source>
</evidence>
<organism evidence="2 3">
    <name type="scientific">Prorocentrum cordatum</name>
    <dbReference type="NCBI Taxonomy" id="2364126"/>
    <lineage>
        <taxon>Eukaryota</taxon>
        <taxon>Sar</taxon>
        <taxon>Alveolata</taxon>
        <taxon>Dinophyceae</taxon>
        <taxon>Prorocentrales</taxon>
        <taxon>Prorocentraceae</taxon>
        <taxon>Prorocentrum</taxon>
    </lineage>
</organism>
<dbReference type="Proteomes" id="UP001189429">
    <property type="component" value="Unassembled WGS sequence"/>
</dbReference>
<proteinExistence type="predicted"/>
<name>A0ABN9RGB2_9DINO</name>
<feature type="region of interest" description="Disordered" evidence="1">
    <location>
        <begin position="1"/>
        <end position="40"/>
    </location>
</feature>
<dbReference type="EMBL" id="CAUYUJ010006369">
    <property type="protein sequence ID" value="CAK0817147.1"/>
    <property type="molecule type" value="Genomic_DNA"/>
</dbReference>
<feature type="compositionally biased region" description="Basic and acidic residues" evidence="1">
    <location>
        <begin position="54"/>
        <end position="66"/>
    </location>
</feature>
<evidence type="ECO:0000313" key="2">
    <source>
        <dbReference type="EMBL" id="CAK0817147.1"/>
    </source>
</evidence>
<comment type="caution">
    <text evidence="2">The sequence shown here is derived from an EMBL/GenBank/DDBJ whole genome shotgun (WGS) entry which is preliminary data.</text>
</comment>
<keyword evidence="3" id="KW-1185">Reference proteome</keyword>
<accession>A0ABN9RGB2</accession>
<evidence type="ECO:0000256" key="1">
    <source>
        <dbReference type="SAM" id="MobiDB-lite"/>
    </source>
</evidence>